<dbReference type="PROSITE" id="PS51186">
    <property type="entry name" value="GNAT"/>
    <property type="match status" value="1"/>
</dbReference>
<dbReference type="InterPro" id="IPR016181">
    <property type="entry name" value="Acyl_CoA_acyltransferase"/>
</dbReference>
<accession>A0ABX3A721</accession>
<dbReference type="InterPro" id="IPR000182">
    <property type="entry name" value="GNAT_dom"/>
</dbReference>
<dbReference type="RefSeq" id="WP_069313288.1">
    <property type="nucleotide sequence ID" value="NZ_MDTU01000001.1"/>
</dbReference>
<sequence>MFKIREYCDDDLNHLQKVLSQPSNYQQTFQLPAPSSIKLKQQVSAFLARENHFIFMLEHIDHKKVIGRANLYCLEPPRHHSARFGFNIDEDYQNIGAGNALLEELINFSQNKLNLKKLVLTVYTDNNKAINLYKKFNFREDGLIRKFAFRDGKYVDAYHMSLELN</sequence>
<organism evidence="2 3">
    <name type="scientific">Piscirickettsia litoralis</name>
    <dbReference type="NCBI Taxonomy" id="1891921"/>
    <lineage>
        <taxon>Bacteria</taxon>
        <taxon>Pseudomonadati</taxon>
        <taxon>Pseudomonadota</taxon>
        <taxon>Gammaproteobacteria</taxon>
        <taxon>Thiotrichales</taxon>
        <taxon>Piscirickettsiaceae</taxon>
        <taxon>Piscirickettsia</taxon>
    </lineage>
</organism>
<comment type="caution">
    <text evidence="2">The sequence shown here is derived from an EMBL/GenBank/DDBJ whole genome shotgun (WGS) entry which is preliminary data.</text>
</comment>
<dbReference type="Proteomes" id="UP000094329">
    <property type="component" value="Unassembled WGS sequence"/>
</dbReference>
<dbReference type="EMBL" id="MDTU01000001">
    <property type="protein sequence ID" value="ODN43491.1"/>
    <property type="molecule type" value="Genomic_DNA"/>
</dbReference>
<dbReference type="Gene3D" id="3.40.630.30">
    <property type="match status" value="1"/>
</dbReference>
<dbReference type="PANTHER" id="PTHR43415">
    <property type="entry name" value="SPERMIDINE N(1)-ACETYLTRANSFERASE"/>
    <property type="match status" value="1"/>
</dbReference>
<evidence type="ECO:0000313" key="2">
    <source>
        <dbReference type="EMBL" id="ODN43491.1"/>
    </source>
</evidence>
<dbReference type="SUPFAM" id="SSF55729">
    <property type="entry name" value="Acyl-CoA N-acyltransferases (Nat)"/>
    <property type="match status" value="1"/>
</dbReference>
<proteinExistence type="predicted"/>
<dbReference type="Pfam" id="PF00583">
    <property type="entry name" value="Acetyltransf_1"/>
    <property type="match status" value="1"/>
</dbReference>
<evidence type="ECO:0000313" key="3">
    <source>
        <dbReference type="Proteomes" id="UP000094329"/>
    </source>
</evidence>
<name>A0ABX3A721_9GAMM</name>
<gene>
    <name evidence="2" type="ORF">BGC07_11895</name>
</gene>
<protein>
    <recommendedName>
        <fullName evidence="1">N-acetyltransferase domain-containing protein</fullName>
    </recommendedName>
</protein>
<reference evidence="2 3" key="1">
    <citation type="submission" date="2016-08" db="EMBL/GenBank/DDBJ databases">
        <title>Draft genome sequence of Candidatus Piscirickettsia litoralis, from seawater.</title>
        <authorList>
            <person name="Wan X."/>
            <person name="Lee A.J."/>
            <person name="Hou S."/>
            <person name="Donachie S.P."/>
        </authorList>
    </citation>
    <scope>NUCLEOTIDE SEQUENCE [LARGE SCALE GENOMIC DNA]</scope>
    <source>
        <strain evidence="2 3">Y2</strain>
    </source>
</reference>
<dbReference type="PANTHER" id="PTHR43415:SF3">
    <property type="entry name" value="GNAT-FAMILY ACETYLTRANSFERASE"/>
    <property type="match status" value="1"/>
</dbReference>
<feature type="domain" description="N-acetyltransferase" evidence="1">
    <location>
        <begin position="2"/>
        <end position="165"/>
    </location>
</feature>
<keyword evidence="3" id="KW-1185">Reference proteome</keyword>
<evidence type="ECO:0000259" key="1">
    <source>
        <dbReference type="PROSITE" id="PS51186"/>
    </source>
</evidence>